<feature type="signal peptide" evidence="2">
    <location>
        <begin position="1"/>
        <end position="19"/>
    </location>
</feature>
<feature type="region of interest" description="Disordered" evidence="1">
    <location>
        <begin position="49"/>
        <end position="75"/>
    </location>
</feature>
<organism evidence="4 6">
    <name type="scientific">Jannaschia seohaensis</name>
    <dbReference type="NCBI Taxonomy" id="475081"/>
    <lineage>
        <taxon>Bacteria</taxon>
        <taxon>Pseudomonadati</taxon>
        <taxon>Pseudomonadota</taxon>
        <taxon>Alphaproteobacteria</taxon>
        <taxon>Rhodobacterales</taxon>
        <taxon>Roseobacteraceae</taxon>
        <taxon>Jannaschia</taxon>
    </lineage>
</organism>
<evidence type="ECO:0000313" key="3">
    <source>
        <dbReference type="EMBL" id="PWJ19269.1"/>
    </source>
</evidence>
<dbReference type="EMBL" id="UETC01000004">
    <property type="protein sequence ID" value="SSA45931.1"/>
    <property type="molecule type" value="Genomic_DNA"/>
</dbReference>
<accession>A0A2Y9AN84</accession>
<keyword evidence="5" id="KW-1185">Reference proteome</keyword>
<feature type="chain" id="PRO_5036326961" evidence="2">
    <location>
        <begin position="20"/>
        <end position="113"/>
    </location>
</feature>
<protein>
    <submittedName>
        <fullName evidence="4">Uncharacterized protein</fullName>
    </submittedName>
</protein>
<evidence type="ECO:0000313" key="5">
    <source>
        <dbReference type="Proteomes" id="UP000245839"/>
    </source>
</evidence>
<dbReference type="Proteomes" id="UP000251571">
    <property type="component" value="Unassembled WGS sequence"/>
</dbReference>
<dbReference type="EMBL" id="QGDJ01000004">
    <property type="protein sequence ID" value="PWJ19269.1"/>
    <property type="molecule type" value="Genomic_DNA"/>
</dbReference>
<name>A0A2Y9AN84_9RHOB</name>
<keyword evidence="2" id="KW-0732">Signal</keyword>
<proteinExistence type="predicted"/>
<dbReference type="RefSeq" id="WP_109564371.1">
    <property type="nucleotide sequence ID" value="NZ_QGDJ01000004.1"/>
</dbReference>
<dbReference type="AlphaFoldDB" id="A0A2Y9AN84"/>
<reference evidence="3 5" key="2">
    <citation type="submission" date="2018-03" db="EMBL/GenBank/DDBJ databases">
        <title>Genomic Encyclopedia of Archaeal and Bacterial Type Strains, Phase II (KMG-II): from individual species to whole genera.</title>
        <authorList>
            <person name="Goeker M."/>
        </authorList>
    </citation>
    <scope>NUCLEOTIDE SEQUENCE [LARGE SCALE GENOMIC DNA]</scope>
    <source>
        <strain evidence="3 5">DSM 25227</strain>
    </source>
</reference>
<evidence type="ECO:0000313" key="4">
    <source>
        <dbReference type="EMBL" id="SSA45931.1"/>
    </source>
</evidence>
<evidence type="ECO:0000256" key="1">
    <source>
        <dbReference type="SAM" id="MobiDB-lite"/>
    </source>
</evidence>
<dbReference type="Proteomes" id="UP000245839">
    <property type="component" value="Unassembled WGS sequence"/>
</dbReference>
<gene>
    <name evidence="3" type="ORF">BCF38_104203</name>
    <name evidence="4" type="ORF">SAMN05421539_104203</name>
</gene>
<sequence>MRFLLISLAACTLAAPAMAQKFVSVTGETTRTTIGAATATEAAAEETEAAAVEDEMPVEEADGEQVADAAEEETVEQPAVIEFGVPVQTLVPNGSACNPGTIWNQWTGRCETS</sequence>
<evidence type="ECO:0000256" key="2">
    <source>
        <dbReference type="SAM" id="SignalP"/>
    </source>
</evidence>
<evidence type="ECO:0000313" key="6">
    <source>
        <dbReference type="Proteomes" id="UP000251571"/>
    </source>
</evidence>
<reference evidence="4 6" key="1">
    <citation type="submission" date="2016-10" db="EMBL/GenBank/DDBJ databases">
        <authorList>
            <person name="Cai Z."/>
        </authorList>
    </citation>
    <scope>NUCLEOTIDE SEQUENCE [LARGE SCALE GENOMIC DNA]</scope>
    <source>
        <strain evidence="4 6">DSM 25227</strain>
    </source>
</reference>